<reference evidence="1" key="2">
    <citation type="submission" date="2020-11" db="EMBL/GenBank/DDBJ databases">
        <authorList>
            <person name="McCartney M.A."/>
            <person name="Auch B."/>
            <person name="Kono T."/>
            <person name="Mallez S."/>
            <person name="Becker A."/>
            <person name="Gohl D.M."/>
            <person name="Silverstein K.A.T."/>
            <person name="Koren S."/>
            <person name="Bechman K.B."/>
            <person name="Herman A."/>
            <person name="Abrahante J.E."/>
            <person name="Garbe J."/>
        </authorList>
    </citation>
    <scope>NUCLEOTIDE SEQUENCE</scope>
    <source>
        <strain evidence="1">Duluth1</strain>
        <tissue evidence="1">Whole animal</tissue>
    </source>
</reference>
<dbReference type="AlphaFoldDB" id="A0A9D4MF65"/>
<sequence>MVEHSPCKREVLRPRLAAHFSRPATMAPNVGPWHNQFSKESTRGFVGTREVEYVFQLGRGERNGTERKRA</sequence>
<organism evidence="1 2">
    <name type="scientific">Dreissena polymorpha</name>
    <name type="common">Zebra mussel</name>
    <name type="synonym">Mytilus polymorpha</name>
    <dbReference type="NCBI Taxonomy" id="45954"/>
    <lineage>
        <taxon>Eukaryota</taxon>
        <taxon>Metazoa</taxon>
        <taxon>Spiralia</taxon>
        <taxon>Lophotrochozoa</taxon>
        <taxon>Mollusca</taxon>
        <taxon>Bivalvia</taxon>
        <taxon>Autobranchia</taxon>
        <taxon>Heteroconchia</taxon>
        <taxon>Euheterodonta</taxon>
        <taxon>Imparidentia</taxon>
        <taxon>Neoheterodontei</taxon>
        <taxon>Myida</taxon>
        <taxon>Dreissenoidea</taxon>
        <taxon>Dreissenidae</taxon>
        <taxon>Dreissena</taxon>
    </lineage>
</organism>
<evidence type="ECO:0000313" key="2">
    <source>
        <dbReference type="Proteomes" id="UP000828390"/>
    </source>
</evidence>
<proteinExistence type="predicted"/>
<accession>A0A9D4MF65</accession>
<name>A0A9D4MF65_DREPO</name>
<protein>
    <submittedName>
        <fullName evidence="1">Uncharacterized protein</fullName>
    </submittedName>
</protein>
<dbReference type="Proteomes" id="UP000828390">
    <property type="component" value="Unassembled WGS sequence"/>
</dbReference>
<gene>
    <name evidence="1" type="ORF">DPMN_000331</name>
</gene>
<keyword evidence="2" id="KW-1185">Reference proteome</keyword>
<dbReference type="EMBL" id="JAIWYP010000001">
    <property type="protein sequence ID" value="KAH3876487.1"/>
    <property type="molecule type" value="Genomic_DNA"/>
</dbReference>
<comment type="caution">
    <text evidence="1">The sequence shown here is derived from an EMBL/GenBank/DDBJ whole genome shotgun (WGS) entry which is preliminary data.</text>
</comment>
<reference evidence="1" key="1">
    <citation type="journal article" date="2019" name="bioRxiv">
        <title>The Genome of the Zebra Mussel, Dreissena polymorpha: A Resource for Invasive Species Research.</title>
        <authorList>
            <person name="McCartney M.A."/>
            <person name="Auch B."/>
            <person name="Kono T."/>
            <person name="Mallez S."/>
            <person name="Zhang Y."/>
            <person name="Obille A."/>
            <person name="Becker A."/>
            <person name="Abrahante J.E."/>
            <person name="Garbe J."/>
            <person name="Badalamenti J.P."/>
            <person name="Herman A."/>
            <person name="Mangelson H."/>
            <person name="Liachko I."/>
            <person name="Sullivan S."/>
            <person name="Sone E.D."/>
            <person name="Koren S."/>
            <person name="Silverstein K.A.T."/>
            <person name="Beckman K.B."/>
            <person name="Gohl D.M."/>
        </authorList>
    </citation>
    <scope>NUCLEOTIDE SEQUENCE</scope>
    <source>
        <strain evidence="1">Duluth1</strain>
        <tissue evidence="1">Whole animal</tissue>
    </source>
</reference>
<evidence type="ECO:0000313" key="1">
    <source>
        <dbReference type="EMBL" id="KAH3876487.1"/>
    </source>
</evidence>